<feature type="signal peptide" evidence="2">
    <location>
        <begin position="1"/>
        <end position="22"/>
    </location>
</feature>
<dbReference type="EMBL" id="LPUF01000001">
    <property type="protein sequence ID" value="OQK16468.1"/>
    <property type="molecule type" value="Genomic_DNA"/>
</dbReference>
<evidence type="ECO:0000256" key="1">
    <source>
        <dbReference type="SAM" id="MobiDB-lite"/>
    </source>
</evidence>
<evidence type="ECO:0000313" key="4">
    <source>
        <dbReference type="Proteomes" id="UP000191980"/>
    </source>
</evidence>
<evidence type="ECO:0000313" key="3">
    <source>
        <dbReference type="EMBL" id="OQK16468.1"/>
    </source>
</evidence>
<protein>
    <submittedName>
        <fullName evidence="3">Uncharacterized protein</fullName>
    </submittedName>
</protein>
<name>A0A1V8M4M1_9GAMM</name>
<organism evidence="3 4">
    <name type="scientific">Methyloprofundus sedimenti</name>
    <dbReference type="NCBI Taxonomy" id="1420851"/>
    <lineage>
        <taxon>Bacteria</taxon>
        <taxon>Pseudomonadati</taxon>
        <taxon>Pseudomonadota</taxon>
        <taxon>Gammaproteobacteria</taxon>
        <taxon>Methylococcales</taxon>
        <taxon>Methylococcaceae</taxon>
        <taxon>Methyloprofundus</taxon>
    </lineage>
</organism>
<sequence>MFKKRLFGVFTIVCSLTLISLAEVTYAKPRTAGILKKEIKLDQLVLKAKQDYNKTIIAFRTADNKKKTEEIRQKAAKISQHLKDLYQKRIGFITRLNKSATTKKLATFNEIVLTTFLYEFRTHRVGGYAERSWTRADKRDLKRCPDIVSDGVLNQWALGLAEAKPSLYADSLARIVQGMECYSMAEALSFSRDLVTAYESTLRRFGHNKEFLSRARSYLLYSTANLFIIVQDITKAYGPTLMYEFIKGHRLALGDVFMDRNSPIHIAGYWLYDMKLDRMVAVGPLCESLRFKEIDKATGNCVSATATLDALINPRRLGLASCLLTDMISPVFDIKLGYVCQRDVCSENGKNIPVVQQAIDNKMTAYGMPLDTLRESRDCPEGSKGGSANAGIVGLLGDSQNYMECITETLLAEQKGQQACFVAVVNQGKATRFGFAPAPAENDNCNDPLIRGQRGDKKLTNKLKKTFNEVLEEFTEEEIALLKDFLSNAELTNDRNRCPKVCLEEEDDYYLLVFNRSYLKETNNEELKSDAELVLKQIIHDETPSEQPALEPIPEPPSDEDEDDDDFFCWAWEDNCPPDASGNEGGDEYCSPDTGDCNNCSALSGVQQAMLDCFTTNDEAVPSRPGLPETIMPLPWDNPDAPSWAACMEQQEGRNDALACPNTDCGEGVEPSIDENGECICRAPAVPVGRDPEPIDCPQGAFPVVGPGGVPLCSGPGFDEHRSAN</sequence>
<keyword evidence="4" id="KW-1185">Reference proteome</keyword>
<keyword evidence="2" id="KW-0732">Signal</keyword>
<accession>A0A1V8M4M1</accession>
<gene>
    <name evidence="3" type="ORF">AU255_00745</name>
</gene>
<dbReference type="RefSeq" id="WP_080521094.1">
    <property type="nucleotide sequence ID" value="NZ_LPUF01000001.1"/>
</dbReference>
<proteinExistence type="predicted"/>
<reference evidence="3 4" key="1">
    <citation type="submission" date="2015-12" db="EMBL/GenBank/DDBJ databases">
        <authorList>
            <person name="Shamseldin A."/>
            <person name="Moawad H."/>
            <person name="Abd El-Rahim W.M."/>
            <person name="Sadowsky M.J."/>
        </authorList>
    </citation>
    <scope>NUCLEOTIDE SEQUENCE [LARGE SCALE GENOMIC DNA]</scope>
    <source>
        <strain evidence="3 4">WF1</strain>
    </source>
</reference>
<comment type="caution">
    <text evidence="3">The sequence shown here is derived from an EMBL/GenBank/DDBJ whole genome shotgun (WGS) entry which is preliminary data.</text>
</comment>
<feature type="region of interest" description="Disordered" evidence="1">
    <location>
        <begin position="541"/>
        <end position="564"/>
    </location>
</feature>
<feature type="chain" id="PRO_5013116705" evidence="2">
    <location>
        <begin position="23"/>
        <end position="725"/>
    </location>
</feature>
<dbReference type="Proteomes" id="UP000191980">
    <property type="component" value="Unassembled WGS sequence"/>
</dbReference>
<dbReference type="AlphaFoldDB" id="A0A1V8M4M1"/>
<evidence type="ECO:0000256" key="2">
    <source>
        <dbReference type="SAM" id="SignalP"/>
    </source>
</evidence>